<feature type="transmembrane region" description="Helical" evidence="1">
    <location>
        <begin position="36"/>
        <end position="56"/>
    </location>
</feature>
<keyword evidence="1" id="KW-0812">Transmembrane</keyword>
<name>A0A8H3DLP0_9AGAM</name>
<feature type="transmembrane region" description="Helical" evidence="1">
    <location>
        <begin position="118"/>
        <end position="141"/>
    </location>
</feature>
<sequence>MGGPVDCHTFTPGNQLGRGTHCNVCLSTGQIIGLNYGGLSGLASLVAVIVLFAIIAKRYHQNIIDPPAAPWRLLRSNLDALLINLLVAEIPMSLGGIMDFQWVAERQVYCGSHCTVQGAFQFIGETAVAMFTLAIALYTFFSIWLNRRFKYRPIFWILYSVCVWIYVFLFALISWATHKDEAPERGFFTPTPFCESILHRFNLR</sequence>
<proteinExistence type="predicted"/>
<reference evidence="2" key="1">
    <citation type="submission" date="2021-01" db="EMBL/GenBank/DDBJ databases">
        <authorList>
            <person name="Kaushik A."/>
        </authorList>
    </citation>
    <scope>NUCLEOTIDE SEQUENCE</scope>
    <source>
        <strain evidence="2">AG6-10EEA</strain>
    </source>
</reference>
<evidence type="ECO:0000256" key="1">
    <source>
        <dbReference type="SAM" id="Phobius"/>
    </source>
</evidence>
<dbReference type="Proteomes" id="UP000663853">
    <property type="component" value="Unassembled WGS sequence"/>
</dbReference>
<keyword evidence="1" id="KW-1133">Transmembrane helix</keyword>
<accession>A0A8H3DLP0</accession>
<evidence type="ECO:0000313" key="3">
    <source>
        <dbReference type="Proteomes" id="UP000663853"/>
    </source>
</evidence>
<keyword evidence="1" id="KW-0472">Membrane</keyword>
<dbReference type="SUPFAM" id="SSF81321">
    <property type="entry name" value="Family A G protein-coupled receptor-like"/>
    <property type="match status" value="1"/>
</dbReference>
<dbReference type="EMBL" id="CAJMXA010004066">
    <property type="protein sequence ID" value="CAE6533492.1"/>
    <property type="molecule type" value="Genomic_DNA"/>
</dbReference>
<protein>
    <submittedName>
        <fullName evidence="2">Uncharacterized protein</fullName>
    </submittedName>
</protein>
<dbReference type="AlphaFoldDB" id="A0A8H3DLP0"/>
<evidence type="ECO:0000313" key="2">
    <source>
        <dbReference type="EMBL" id="CAE6533492.1"/>
    </source>
</evidence>
<comment type="caution">
    <text evidence="2">The sequence shown here is derived from an EMBL/GenBank/DDBJ whole genome shotgun (WGS) entry which is preliminary data.</text>
</comment>
<organism evidence="2 3">
    <name type="scientific">Rhizoctonia solani</name>
    <dbReference type="NCBI Taxonomy" id="456999"/>
    <lineage>
        <taxon>Eukaryota</taxon>
        <taxon>Fungi</taxon>
        <taxon>Dikarya</taxon>
        <taxon>Basidiomycota</taxon>
        <taxon>Agaricomycotina</taxon>
        <taxon>Agaricomycetes</taxon>
        <taxon>Cantharellales</taxon>
        <taxon>Ceratobasidiaceae</taxon>
        <taxon>Rhizoctonia</taxon>
    </lineage>
</organism>
<dbReference type="Gene3D" id="1.20.1070.10">
    <property type="entry name" value="Rhodopsin 7-helix transmembrane proteins"/>
    <property type="match status" value="1"/>
</dbReference>
<feature type="transmembrane region" description="Helical" evidence="1">
    <location>
        <begin position="153"/>
        <end position="176"/>
    </location>
</feature>
<feature type="transmembrane region" description="Helical" evidence="1">
    <location>
        <begin position="77"/>
        <end position="98"/>
    </location>
</feature>
<gene>
    <name evidence="2" type="ORF">RDB_LOCUS173057</name>
</gene>